<dbReference type="OMA" id="YMQLMAA"/>
<feature type="domain" description="Ubiquitin-like" evidence="7">
    <location>
        <begin position="8"/>
        <end position="85"/>
    </location>
</feature>
<keyword evidence="2" id="KW-0812">Transmembrane</keyword>
<dbReference type="Gene3D" id="3.10.20.90">
    <property type="entry name" value="Phosphatidylinositol 3-kinase Catalytic Subunit, Chain A, domain 1"/>
    <property type="match status" value="1"/>
</dbReference>
<dbReference type="HOGENOM" id="CLU_058243_0_0_1"/>
<dbReference type="Proteomes" id="UP000014500">
    <property type="component" value="Unassembled WGS sequence"/>
</dbReference>
<dbReference type="Pfam" id="PF00240">
    <property type="entry name" value="ubiquitin"/>
    <property type="match status" value="1"/>
</dbReference>
<dbReference type="InterPro" id="IPR039751">
    <property type="entry name" value="HERPUD1/2"/>
</dbReference>
<keyword evidence="3" id="KW-1133">Transmembrane helix</keyword>
<evidence type="ECO:0000256" key="4">
    <source>
        <dbReference type="ARBA" id="ARBA00023136"/>
    </source>
</evidence>
<dbReference type="InterPro" id="IPR000626">
    <property type="entry name" value="Ubiquitin-like_dom"/>
</dbReference>
<dbReference type="SMART" id="SM00213">
    <property type="entry name" value="UBQ"/>
    <property type="match status" value="1"/>
</dbReference>
<comment type="subcellular location">
    <subcellularLocation>
        <location evidence="1">Membrane</location>
    </subcellularLocation>
</comment>
<dbReference type="PROSITE" id="PS50053">
    <property type="entry name" value="UBIQUITIN_2"/>
    <property type="match status" value="1"/>
</dbReference>
<dbReference type="SUPFAM" id="SSF54236">
    <property type="entry name" value="Ubiquitin-like"/>
    <property type="match status" value="1"/>
</dbReference>
<accession>T1JKB0</accession>
<evidence type="ECO:0000313" key="8">
    <source>
        <dbReference type="EnsemblMetazoa" id="SMAR014290-PA"/>
    </source>
</evidence>
<dbReference type="PhylomeDB" id="T1JKB0"/>
<dbReference type="CDD" id="cd01790">
    <property type="entry name" value="Ubl_HERP"/>
    <property type="match status" value="1"/>
</dbReference>
<dbReference type="GO" id="GO:0016020">
    <property type="term" value="C:membrane"/>
    <property type="evidence" value="ECO:0007669"/>
    <property type="project" value="UniProtKB-SubCell"/>
</dbReference>
<dbReference type="EnsemblMetazoa" id="SMAR014290-RA">
    <property type="protein sequence ID" value="SMAR014290-PA"/>
    <property type="gene ID" value="SMAR014290"/>
</dbReference>
<dbReference type="PANTHER" id="PTHR12943:SF27">
    <property type="entry name" value="HOMOCYSTEINE-INDUCED ENDOPLASMIC RETICULUM PROTEIN, ISOFORM A"/>
    <property type="match status" value="1"/>
</dbReference>
<name>T1JKB0_STRMM</name>
<reference evidence="9" key="1">
    <citation type="submission" date="2011-05" db="EMBL/GenBank/DDBJ databases">
        <authorList>
            <person name="Richards S.R."/>
            <person name="Qu J."/>
            <person name="Jiang H."/>
            <person name="Jhangiani S.N."/>
            <person name="Agravi P."/>
            <person name="Goodspeed R."/>
            <person name="Gross S."/>
            <person name="Mandapat C."/>
            <person name="Jackson L."/>
            <person name="Mathew T."/>
            <person name="Pu L."/>
            <person name="Thornton R."/>
            <person name="Saada N."/>
            <person name="Wilczek-Boney K.B."/>
            <person name="Lee S."/>
            <person name="Kovar C."/>
            <person name="Wu Y."/>
            <person name="Scherer S.E."/>
            <person name="Worley K.C."/>
            <person name="Muzny D.M."/>
            <person name="Gibbs R."/>
        </authorList>
    </citation>
    <scope>NUCLEOTIDE SEQUENCE</scope>
    <source>
        <strain evidence="9">Brora</strain>
    </source>
</reference>
<proteinExistence type="predicted"/>
<dbReference type="AlphaFoldDB" id="T1JKB0"/>
<keyword evidence="5" id="KW-0834">Unfolded protein response</keyword>
<feature type="compositionally biased region" description="Basic and acidic residues" evidence="6">
    <location>
        <begin position="113"/>
        <end position="124"/>
    </location>
</feature>
<evidence type="ECO:0000256" key="3">
    <source>
        <dbReference type="ARBA" id="ARBA00022989"/>
    </source>
</evidence>
<feature type="region of interest" description="Disordered" evidence="6">
    <location>
        <begin position="97"/>
        <end position="138"/>
    </location>
</feature>
<dbReference type="eggNOG" id="KOG4583">
    <property type="taxonomic scope" value="Eukaryota"/>
</dbReference>
<dbReference type="InterPro" id="IPR029071">
    <property type="entry name" value="Ubiquitin-like_domsf"/>
</dbReference>
<feature type="compositionally biased region" description="Low complexity" evidence="6">
    <location>
        <begin position="199"/>
        <end position="215"/>
    </location>
</feature>
<dbReference type="EMBL" id="JH431850">
    <property type="status" value="NOT_ANNOTATED_CDS"/>
    <property type="molecule type" value="Genomic_DNA"/>
</dbReference>
<evidence type="ECO:0000313" key="9">
    <source>
        <dbReference type="Proteomes" id="UP000014500"/>
    </source>
</evidence>
<evidence type="ECO:0000256" key="1">
    <source>
        <dbReference type="ARBA" id="ARBA00004370"/>
    </source>
</evidence>
<organism evidence="8 9">
    <name type="scientific">Strigamia maritima</name>
    <name type="common">European centipede</name>
    <name type="synonym">Geophilus maritimus</name>
    <dbReference type="NCBI Taxonomy" id="126957"/>
    <lineage>
        <taxon>Eukaryota</taxon>
        <taxon>Metazoa</taxon>
        <taxon>Ecdysozoa</taxon>
        <taxon>Arthropoda</taxon>
        <taxon>Myriapoda</taxon>
        <taxon>Chilopoda</taxon>
        <taxon>Pleurostigmophora</taxon>
        <taxon>Geophilomorpha</taxon>
        <taxon>Linotaeniidae</taxon>
        <taxon>Strigamia</taxon>
    </lineage>
</organism>
<evidence type="ECO:0000259" key="7">
    <source>
        <dbReference type="PROSITE" id="PS50053"/>
    </source>
</evidence>
<keyword evidence="4" id="KW-0472">Membrane</keyword>
<feature type="region of interest" description="Disordered" evidence="6">
    <location>
        <begin position="199"/>
        <end position="225"/>
    </location>
</feature>
<keyword evidence="9" id="KW-1185">Reference proteome</keyword>
<dbReference type="FunFam" id="3.10.20.90:FF:000046">
    <property type="entry name" value="Homocysteine-responsive endoplasmic reticulum-resident ubiquitin-like domain member 2 protein"/>
    <property type="match status" value="1"/>
</dbReference>
<evidence type="ECO:0000256" key="5">
    <source>
        <dbReference type="ARBA" id="ARBA00023230"/>
    </source>
</evidence>
<dbReference type="PANTHER" id="PTHR12943">
    <property type="entry name" value="HOMOCYSTEINE-RESPONSIVE ENDOPLASMIC RETICULUM-RESIDENT UNIQUITIN-LIKE DOMAIN HERPUD PROTEIN FAMILY MEMBER"/>
    <property type="match status" value="1"/>
</dbReference>
<sequence>MDLLDAPVRLVVKAPNQRVGDQTIDCALNWTVRKLKTYLSEVYPNKPKSEEQKLIYSGQLLHDHLMLKDVLRQYDQNNTHILHLVCSLTKDDVASAKDSSNFISSPPPNVLRGNEDGLRQRRAESQTNTTSNTTSVTANMSTALPNYSMNTAMGYGGPQALMLTPEQMSQQMLWMQQMYTQYMTHYMQYAQLQSSPTLQPTITQQEPQQQPNAAVAPPPNAPAARQANENVRMNAQGGQVIDDDDEEFGPNRDWLDWYQTDWFQMRQRPRRELPREDPVVVEENVRNDDNNNRQQQVLNGPVVNEEQVNEIQEMENLMDNDMDNPIPQIEFGPSIFSVTWTFISGFFASLIPEQPAPIN</sequence>
<reference evidence="8" key="2">
    <citation type="submission" date="2015-02" db="UniProtKB">
        <authorList>
            <consortium name="EnsemblMetazoa"/>
        </authorList>
    </citation>
    <scope>IDENTIFICATION</scope>
</reference>
<evidence type="ECO:0000256" key="2">
    <source>
        <dbReference type="ARBA" id="ARBA00022692"/>
    </source>
</evidence>
<dbReference type="GO" id="GO:0030968">
    <property type="term" value="P:endoplasmic reticulum unfolded protein response"/>
    <property type="evidence" value="ECO:0007669"/>
    <property type="project" value="TreeGrafter"/>
</dbReference>
<dbReference type="STRING" id="126957.T1JKB0"/>
<evidence type="ECO:0000256" key="6">
    <source>
        <dbReference type="SAM" id="MobiDB-lite"/>
    </source>
</evidence>
<feature type="compositionally biased region" description="Low complexity" evidence="6">
    <location>
        <begin position="127"/>
        <end position="138"/>
    </location>
</feature>
<protein>
    <recommendedName>
        <fullName evidence="7">Ubiquitin-like domain-containing protein</fullName>
    </recommendedName>
</protein>